<feature type="compositionally biased region" description="Low complexity" evidence="2">
    <location>
        <begin position="105"/>
        <end position="116"/>
    </location>
</feature>
<dbReference type="SUPFAM" id="SSF103515">
    <property type="entry name" value="Autotransporter"/>
    <property type="match status" value="1"/>
</dbReference>
<feature type="region of interest" description="Disordered" evidence="2">
    <location>
        <begin position="105"/>
        <end position="139"/>
    </location>
</feature>
<reference evidence="4 5" key="1">
    <citation type="submission" date="2010-12" db="EMBL/GenBank/DDBJ databases">
        <title>Whole genome sequence of Acidiphilium multivorum AIU301.</title>
        <authorList>
            <person name="Narita-Yamada S."/>
            <person name="Nakamura S."/>
            <person name="Ito N."/>
            <person name="Takarada H."/>
            <person name="Katano Y."/>
            <person name="Nakazawa H."/>
            <person name="Hosoyama A."/>
            <person name="Yamada R."/>
            <person name="Fujita N."/>
        </authorList>
    </citation>
    <scope>NUCLEOTIDE SEQUENCE [LARGE SCALE GENOMIC DNA]</scope>
    <source>
        <strain evidence="5">DSM 11245 / JCM 8867 / AIU301</strain>
    </source>
</reference>
<protein>
    <submittedName>
        <fullName evidence="4">Putative outer membrane autotransporter</fullName>
    </submittedName>
</protein>
<dbReference type="EMBL" id="AP012035">
    <property type="protein sequence ID" value="BAJ80207.1"/>
    <property type="molecule type" value="Genomic_DNA"/>
</dbReference>
<dbReference type="PROSITE" id="PS51208">
    <property type="entry name" value="AUTOTRANSPORTER"/>
    <property type="match status" value="1"/>
</dbReference>
<evidence type="ECO:0000256" key="2">
    <source>
        <dbReference type="SAM" id="MobiDB-lite"/>
    </source>
</evidence>
<dbReference type="SMART" id="SM00869">
    <property type="entry name" value="Autotransporter"/>
    <property type="match status" value="1"/>
</dbReference>
<accession>F0J5F8</accession>
<dbReference type="SUPFAM" id="SSF51126">
    <property type="entry name" value="Pectin lyase-like"/>
    <property type="match status" value="4"/>
</dbReference>
<dbReference type="InterPro" id="IPR005546">
    <property type="entry name" value="Autotransporte_beta"/>
</dbReference>
<dbReference type="Pfam" id="PF12951">
    <property type="entry name" value="PATR"/>
    <property type="match status" value="7"/>
</dbReference>
<sequence>MVTNGLGTGAGGGGGGGVNLSDGIGGAGGNGGNGNLLLSILSTSPGGTGGSGGSVGSNATQIDNAGAVAGGAGNAGTDGTGTLDLLEGGGGGGGGAGGSGLVVTGSGSSGNSTTGTITGGAGGHGGSGDAGGNSGGGGGGGGSGGVGLLLTGDGSFDNAGQLAGGTGGFGGTTDNGGGGSGGDGGLGAALTNGGSLINSGSISGGNGGIGGASTGGNGSFGNGGAAITGTNLSIINSGTISGGLSGNGSTRAEAIQFTGGTNSLEIRTGSNIIGDVNATAGTNALILGGTVNDSFDTSTIGSQYLGFSAYRKTGNGTWALTGSTSAVTPWTIDAGTLSISAAGSLGAAGSSLTFNGGTLQFSNTFDLASGNAIVLAAGGGSIDTNTFDTSISQPVSGTGNLMVYGLGQLTLAGANTYSGTTTIGNATTLNLGPGGAIADSSGVVDNGAFDISATSHGASVTGLTWTGTVYLGNQTLTLTSASGTFAGNISGRGGLVLTGGTETLAGTSTYAGNTSITAGTLALAGASSIASSSSLIDNGRFDISGASGNETIAALTGSGAGAVTLGANNLIISNGSGTFAGTIAGAGGLQLAGGTTTLAGTSTYAGNTSITAGTLALAGASSIASSSSLIDDGMFDISGASGNETIAALTGSGAGTVALGANNLIISNGSGTFAGTIAGTGGLQLAGGTTTLAGTSTYTGNTSITAGTLALAGASSIASSSSLIDDGRFDISGASGNETIAALTGSGAGTVALGANNLIISNGSGTFAGTIAGAGGLQLAGGTTTLAGTSTYAGNTSITAGTLALAGASSIASSSSLIDDGTFDISGASGNETIAALTGSGAGTVALGANNLIISNGSGTFAGPIAGTGGLQLAGGTTTLAGTSTYTGNTSITGGTLLVSNDSALGAAGGNLLLSSGGTLGAMSPFSTARLIDVAKTGGSLAGPAGTSLDPTTANALTLTGTLNLAGTLTTRGTVIDNATSQTNTGTGSAPVVTVANGLFEVGDSIHGSTVLHAMVTVDASAILRGHGTIAGDVANNGGIVAPGGTIGVMTVTGNYAQNPASTLSIEITPNDQAPGISYSQLAVTGSVQLAGGLAVNADSGIYRPGSRYDIVHSGGGVSGQFSTVAYNSALASYLLPQVQYTADNVYLSLNVGPLAFSSGSGVAGNAYIINQDILDTTDAVLASRKGFWLHGLGSFGQANDGNITDGGAIIGYGARIRPGFLLGVAVAGTASSSNTAYQQISNRQISLSDYGIYRHGPWRIALTLGLGHLGVNSRRSLVPSGLVATGTGHGWFLGSGINASYTDHIDRGFITPFVAARYLHVSQEGFAEHGAGLLDLAYGRQGNDLGAIGAGARAGYQIRTFGLDLEPWIEVGGTSYLGNRLLASTETLGTEIMPVSAQAAPSATLDTGLGLTLRTQHGWKGRLVYISRRGDNTSLNAFNFTATCNW</sequence>
<dbReference type="Proteomes" id="UP000007100">
    <property type="component" value="Chromosome"/>
</dbReference>
<name>F0J5F8_ACIMA</name>
<evidence type="ECO:0000256" key="1">
    <source>
        <dbReference type="ARBA" id="ARBA00022729"/>
    </source>
</evidence>
<proteinExistence type="predicted"/>
<keyword evidence="1" id="KW-0732">Signal</keyword>
<dbReference type="HOGENOM" id="CLU_004715_0_0_5"/>
<dbReference type="KEGG" id="amv:ACMV_08600"/>
<evidence type="ECO:0000313" key="5">
    <source>
        <dbReference type="Proteomes" id="UP000007100"/>
    </source>
</evidence>
<dbReference type="InterPro" id="IPR036709">
    <property type="entry name" value="Autotransporte_beta_dom_sf"/>
</dbReference>
<feature type="compositionally biased region" description="Gly residues" evidence="2">
    <location>
        <begin position="117"/>
        <end position="139"/>
    </location>
</feature>
<evidence type="ECO:0000313" key="4">
    <source>
        <dbReference type="EMBL" id="BAJ80207.1"/>
    </source>
</evidence>
<keyword evidence="5" id="KW-1185">Reference proteome</keyword>
<feature type="domain" description="Autotransporter" evidence="3">
    <location>
        <begin position="1181"/>
        <end position="1447"/>
    </location>
</feature>
<evidence type="ECO:0000259" key="3">
    <source>
        <dbReference type="PROSITE" id="PS51208"/>
    </source>
</evidence>
<gene>
    <name evidence="4" type="ordered locus">ACMV_08600</name>
</gene>
<dbReference type="InterPro" id="IPR011050">
    <property type="entry name" value="Pectin_lyase_fold/virulence"/>
</dbReference>
<dbReference type="InterPro" id="IPR013425">
    <property type="entry name" value="Autotrns_rpt"/>
</dbReference>
<organism evidence="4 5">
    <name type="scientific">Acidiphilium multivorum (strain DSM 11245 / JCM 8867 / NBRC 100883 / AIU 301)</name>
    <dbReference type="NCBI Taxonomy" id="926570"/>
    <lineage>
        <taxon>Bacteria</taxon>
        <taxon>Pseudomonadati</taxon>
        <taxon>Pseudomonadota</taxon>
        <taxon>Alphaproteobacteria</taxon>
        <taxon>Acetobacterales</taxon>
        <taxon>Acidocellaceae</taxon>
        <taxon>Acidiphilium</taxon>
    </lineage>
</organism>